<sequence>MNDINLKQLRTKTNLALFLVMFVHAISGLALAEVITLDTKPNSVVTRKIHHYEKRERSDVREQHFLYSKNGLLAQKKSIYGFGKQTLELYQYDKSEMLVTRSMVKNGVNTSVVSYEYNSNGDISKETEVYPNGSRDERLYTYSEGGLLLALSLYVRGHQIEKTTYEYDSDGNRIFSKKYSKVAIVGTNVDTTHYEYNRLNQVAKAVMIGKTFVDDVVQSRQRNERVYVYDANHRLIKEENCYQSWLENSTEASDKSVSIKFLSRDSMGQIMKEQYMELDQDDSLNLVSTIEYQWQ</sequence>
<comment type="caution">
    <text evidence="1">The sequence shown here is derived from an EMBL/GenBank/DDBJ whole genome shotgun (WGS) entry which is preliminary data.</text>
</comment>
<reference evidence="1 2" key="1">
    <citation type="submission" date="2023-01" db="EMBL/GenBank/DDBJ databases">
        <title>Vibrio sp. KJ40-1 sp.nov, isolated from marine algae.</title>
        <authorList>
            <person name="Butt M."/>
            <person name="Kim J.M.J."/>
            <person name="Jeon C.O.C."/>
        </authorList>
    </citation>
    <scope>NUCLEOTIDE SEQUENCE [LARGE SCALE GENOMIC DNA]</scope>
    <source>
        <strain evidence="1 2">KJ40-1</strain>
    </source>
</reference>
<dbReference type="Gene3D" id="2.180.10.10">
    <property type="entry name" value="RHS repeat-associated core"/>
    <property type="match status" value="1"/>
</dbReference>
<dbReference type="Proteomes" id="UP001210678">
    <property type="component" value="Unassembled WGS sequence"/>
</dbReference>
<evidence type="ECO:0000313" key="1">
    <source>
        <dbReference type="EMBL" id="MDB1123420.1"/>
    </source>
</evidence>
<dbReference type="EMBL" id="JAQLOI010000001">
    <property type="protein sequence ID" value="MDB1123420.1"/>
    <property type="molecule type" value="Genomic_DNA"/>
</dbReference>
<dbReference type="RefSeq" id="WP_272133974.1">
    <property type="nucleotide sequence ID" value="NZ_JAQLOI010000001.1"/>
</dbReference>
<accession>A0ABT4YPW4</accession>
<evidence type="ECO:0000313" key="2">
    <source>
        <dbReference type="Proteomes" id="UP001210678"/>
    </source>
</evidence>
<keyword evidence="2" id="KW-1185">Reference proteome</keyword>
<protein>
    <recommendedName>
        <fullName evidence="3">RHS repeat protein</fullName>
    </recommendedName>
</protein>
<evidence type="ECO:0008006" key="3">
    <source>
        <dbReference type="Google" id="ProtNLM"/>
    </source>
</evidence>
<name>A0ABT4YPW4_9VIBR</name>
<gene>
    <name evidence="1" type="ORF">PGX00_06995</name>
</gene>
<proteinExistence type="predicted"/>
<organism evidence="1 2">
    <name type="scientific">Vibrio algarum</name>
    <dbReference type="NCBI Taxonomy" id="3020714"/>
    <lineage>
        <taxon>Bacteria</taxon>
        <taxon>Pseudomonadati</taxon>
        <taxon>Pseudomonadota</taxon>
        <taxon>Gammaproteobacteria</taxon>
        <taxon>Vibrionales</taxon>
        <taxon>Vibrionaceae</taxon>
        <taxon>Vibrio</taxon>
    </lineage>
</organism>